<evidence type="ECO:0000256" key="3">
    <source>
        <dbReference type="ARBA" id="ARBA00022840"/>
    </source>
</evidence>
<evidence type="ECO:0000259" key="4">
    <source>
        <dbReference type="PROSITE" id="PS00662"/>
    </source>
</evidence>
<dbReference type="Gene3D" id="3.30.450.90">
    <property type="match status" value="1"/>
</dbReference>
<reference evidence="6" key="1">
    <citation type="submission" date="2017-09" db="EMBL/GenBank/DDBJ databases">
        <title>Depth-based differentiation of microbial function through sediment-hosted aquifers and enrichment of novel symbionts in the deep terrestrial subsurface.</title>
        <authorList>
            <person name="Probst A.J."/>
            <person name="Ladd B."/>
            <person name="Jarett J.K."/>
            <person name="Geller-Mcgrath D.E."/>
            <person name="Sieber C.M.K."/>
            <person name="Emerson J.B."/>
            <person name="Anantharaman K."/>
            <person name="Thomas B.C."/>
            <person name="Malmstrom R."/>
            <person name="Stieglmeier M."/>
            <person name="Klingl A."/>
            <person name="Woyke T."/>
            <person name="Ryan C.M."/>
            <person name="Banfield J.F."/>
        </authorList>
    </citation>
    <scope>NUCLEOTIDE SEQUENCE [LARGE SCALE GENOMIC DNA]</scope>
</reference>
<dbReference type="GO" id="GO:0005524">
    <property type="term" value="F:ATP binding"/>
    <property type="evidence" value="ECO:0007669"/>
    <property type="project" value="UniProtKB-KW"/>
</dbReference>
<accession>A0A2M7YKL0</accession>
<evidence type="ECO:0000313" key="5">
    <source>
        <dbReference type="EMBL" id="PJA63507.1"/>
    </source>
</evidence>
<feature type="domain" description="Bacterial type II secretion system protein E" evidence="4">
    <location>
        <begin position="363"/>
        <end position="377"/>
    </location>
</feature>
<dbReference type="FunFam" id="3.40.50.300:FF:000398">
    <property type="entry name" value="Type IV pilus assembly ATPase PilB"/>
    <property type="match status" value="1"/>
</dbReference>
<dbReference type="InterPro" id="IPR007831">
    <property type="entry name" value="T2SS_GspE_N"/>
</dbReference>
<comment type="similarity">
    <text evidence="1">Belongs to the GSP E family.</text>
</comment>
<dbReference type="Proteomes" id="UP000230941">
    <property type="component" value="Unassembled WGS sequence"/>
</dbReference>
<dbReference type="Pfam" id="PF00437">
    <property type="entry name" value="T2SSE"/>
    <property type="match status" value="1"/>
</dbReference>
<dbReference type="PANTHER" id="PTHR30258:SF1">
    <property type="entry name" value="PROTEIN TRANSPORT PROTEIN HOFB HOMOLOG"/>
    <property type="match status" value="1"/>
</dbReference>
<dbReference type="SUPFAM" id="SSF160246">
    <property type="entry name" value="EspE N-terminal domain-like"/>
    <property type="match status" value="1"/>
</dbReference>
<dbReference type="GO" id="GO:0016887">
    <property type="term" value="F:ATP hydrolysis activity"/>
    <property type="evidence" value="ECO:0007669"/>
    <property type="project" value="TreeGrafter"/>
</dbReference>
<sequence length="566" mass="62838">MIPDNNQKEELQEKLFGIKREEEEKKTEILAKKFGRPYLNLNILSVDKDDLSILSEESAREGEAAALKKTGRVLHLGVRDPENEKTKKIIEDLKKQGYELKVFVVSFSGLNRIWEKYKLIAPEAVSLRGVFNIQENELREFEKSLETIQKLKEAITDLPTTNLLATIVAGAIKMNASDIHFEPTKNDLRLRYRIDGVLQDAANLSQKQYFFLLSRIKTLSDLFLNVKDIGQDGRFTIKITGKEKRAIDVRVSVLPSNHGETIVMRLLGTSATKLNLDKLGMEPEMFEAIKTQINQPNGMILSTGPTGSGKTTTLYACLNYVNKPGIKIITVENPIEYQLEGITQTQVEEKSGYIFAGALRSIVRQDPDVLMVGEIRDKDSAEIAVQFSLTGHIVFSTLHTNDAVGAVPRLIGMGVEPSSLSSSLKIVVAQRLVRQLCRGCKKEIKPPKEILESVNKIISSLPKNSGIKIPDQISFYESKGCPQCHGLGYQGRTGIFEIMAVDKKIEKLILNKATSYQLFDQAVANGMVTLVQDAVIKAARGITSLEEVEGVVGSLKVAAEKTKTPH</sequence>
<organism evidence="5 6">
    <name type="scientific">Candidatus Portnoybacteria bacterium CG_4_9_14_3_um_filter_43_11</name>
    <dbReference type="NCBI Taxonomy" id="1974805"/>
    <lineage>
        <taxon>Bacteria</taxon>
        <taxon>Candidatus Portnoyibacteriota</taxon>
    </lineage>
</organism>
<keyword evidence="3" id="KW-0067">ATP-binding</keyword>
<name>A0A2M7YKL0_9BACT</name>
<dbReference type="InterPro" id="IPR001482">
    <property type="entry name" value="T2SS/T4SS_dom"/>
</dbReference>
<evidence type="ECO:0000313" key="6">
    <source>
        <dbReference type="Proteomes" id="UP000230941"/>
    </source>
</evidence>
<dbReference type="InterPro" id="IPR027417">
    <property type="entry name" value="P-loop_NTPase"/>
</dbReference>
<dbReference type="GO" id="GO:0005886">
    <property type="term" value="C:plasma membrane"/>
    <property type="evidence" value="ECO:0007669"/>
    <property type="project" value="TreeGrafter"/>
</dbReference>
<gene>
    <name evidence="5" type="ORF">CO160_02985</name>
</gene>
<dbReference type="InterPro" id="IPR037257">
    <property type="entry name" value="T2SS_E_N_sf"/>
</dbReference>
<dbReference type="PROSITE" id="PS00662">
    <property type="entry name" value="T2SP_E"/>
    <property type="match status" value="1"/>
</dbReference>
<dbReference type="Gene3D" id="3.40.50.300">
    <property type="entry name" value="P-loop containing nucleotide triphosphate hydrolases"/>
    <property type="match status" value="1"/>
</dbReference>
<evidence type="ECO:0000256" key="2">
    <source>
        <dbReference type="ARBA" id="ARBA00022741"/>
    </source>
</evidence>
<protein>
    <recommendedName>
        <fullName evidence="4">Bacterial type II secretion system protein E domain-containing protein</fullName>
    </recommendedName>
</protein>
<dbReference type="SUPFAM" id="SSF52540">
    <property type="entry name" value="P-loop containing nucleoside triphosphate hydrolases"/>
    <property type="match status" value="1"/>
</dbReference>
<comment type="caution">
    <text evidence="5">The sequence shown here is derived from an EMBL/GenBank/DDBJ whole genome shotgun (WGS) entry which is preliminary data.</text>
</comment>
<proteinExistence type="inferred from homology"/>
<dbReference type="AlphaFoldDB" id="A0A2M7YKL0"/>
<dbReference type="EMBL" id="PFWG01000067">
    <property type="protein sequence ID" value="PJA63507.1"/>
    <property type="molecule type" value="Genomic_DNA"/>
</dbReference>
<evidence type="ECO:0000256" key="1">
    <source>
        <dbReference type="ARBA" id="ARBA00006611"/>
    </source>
</evidence>
<dbReference type="PANTHER" id="PTHR30258">
    <property type="entry name" value="TYPE II SECRETION SYSTEM PROTEIN GSPE-RELATED"/>
    <property type="match status" value="1"/>
</dbReference>
<dbReference type="Pfam" id="PF05157">
    <property type="entry name" value="MshEN"/>
    <property type="match status" value="1"/>
</dbReference>
<keyword evidence="2" id="KW-0547">Nucleotide-binding</keyword>
<dbReference type="CDD" id="cd01129">
    <property type="entry name" value="PulE-GspE-like"/>
    <property type="match status" value="1"/>
</dbReference>